<sequence length="170" mass="18314">MLKLIGALLLAGGAGALGCSAAAQLSRRVAVLRALLGALEGMEREIAFRLTPMPELLERAAAESPPPVCTLFARCRTLLDELGERSMAELWREALEQVPLGLDGPGRLALEELGEVLGRYDGDGQREALAHTRAELSRALEQAREAREKQGRMYQVLGITAGAFLVILLL</sequence>
<dbReference type="PIRSF" id="PIRSF021435">
    <property type="entry name" value="SpoIIIAB"/>
    <property type="match status" value="1"/>
</dbReference>
<dbReference type="PATRIC" id="fig|742738.3.peg.1486"/>
<reference evidence="2 3" key="1">
    <citation type="submission" date="2011-08" db="EMBL/GenBank/DDBJ databases">
        <title>The Genome Sequence of Clostridium orbiscindens 1_3_50AFAA.</title>
        <authorList>
            <consortium name="The Broad Institute Genome Sequencing Platform"/>
            <person name="Earl A."/>
            <person name="Ward D."/>
            <person name="Feldgarden M."/>
            <person name="Gevers D."/>
            <person name="Daigneault M."/>
            <person name="Strauss J."/>
            <person name="Allen-Vercoe E."/>
            <person name="Young S.K."/>
            <person name="Zeng Q."/>
            <person name="Gargeya S."/>
            <person name="Fitzgerald M."/>
            <person name="Haas B."/>
            <person name="Abouelleil A."/>
            <person name="Alvarado L."/>
            <person name="Arachchi H.M."/>
            <person name="Berlin A."/>
            <person name="Brown A."/>
            <person name="Chapman S.B."/>
            <person name="Chen Z."/>
            <person name="Dunbar C."/>
            <person name="Freedman E."/>
            <person name="Gearin G."/>
            <person name="Gellesch M."/>
            <person name="Goldberg J."/>
            <person name="Griggs A."/>
            <person name="Gujja S."/>
            <person name="Heiman D."/>
            <person name="Howarth C."/>
            <person name="Larson L."/>
            <person name="Lui A."/>
            <person name="MacDonald P.J.P."/>
            <person name="Montmayeur A."/>
            <person name="Murphy C."/>
            <person name="Neiman D."/>
            <person name="Pearson M."/>
            <person name="Priest M."/>
            <person name="Roberts A."/>
            <person name="Saif S."/>
            <person name="Shea T."/>
            <person name="Shenoy N."/>
            <person name="Sisk P."/>
            <person name="Stolte C."/>
            <person name="Sykes S."/>
            <person name="Wortman J."/>
            <person name="Nusbaum C."/>
            <person name="Birren B."/>
        </authorList>
    </citation>
    <scope>NUCLEOTIDE SEQUENCE [LARGE SCALE GENOMIC DNA]</scope>
    <source>
        <strain evidence="2 3">1_3_50AFAA</strain>
    </source>
</reference>
<keyword evidence="3" id="KW-1185">Reference proteome</keyword>
<dbReference type="RefSeq" id="WP_007489409.1">
    <property type="nucleotide sequence ID" value="NZ_KN174162.1"/>
</dbReference>
<evidence type="ECO:0000313" key="3">
    <source>
        <dbReference type="Proteomes" id="UP000029585"/>
    </source>
</evidence>
<accession>A0A096DEM0</accession>
<evidence type="ECO:0000256" key="1">
    <source>
        <dbReference type="SAM" id="Coils"/>
    </source>
</evidence>
<gene>
    <name evidence="2" type="ORF">HMPREF9460_01441</name>
</gene>
<dbReference type="InterPro" id="IPR014198">
    <property type="entry name" value="Spore_III_AB"/>
</dbReference>
<keyword evidence="1" id="KW-0175">Coiled coil</keyword>
<dbReference type="GeneID" id="63973353"/>
<dbReference type="AlphaFoldDB" id="A0A096DEM0"/>
<comment type="caution">
    <text evidence="2">The sequence shown here is derived from an EMBL/GenBank/DDBJ whole genome shotgun (WGS) entry which is preliminary data.</text>
</comment>
<dbReference type="HOGENOM" id="CLU_120887_1_1_9"/>
<protein>
    <recommendedName>
        <fullName evidence="4">Stage III sporulation protein AB</fullName>
    </recommendedName>
</protein>
<proteinExistence type="predicted"/>
<evidence type="ECO:0008006" key="4">
    <source>
        <dbReference type="Google" id="ProtNLM"/>
    </source>
</evidence>
<organism evidence="2 3">
    <name type="scientific">Flavonifractor plautii 1_3_50AFAA</name>
    <dbReference type="NCBI Taxonomy" id="742738"/>
    <lineage>
        <taxon>Bacteria</taxon>
        <taxon>Bacillati</taxon>
        <taxon>Bacillota</taxon>
        <taxon>Clostridia</taxon>
        <taxon>Eubacteriales</taxon>
        <taxon>Oscillospiraceae</taxon>
        <taxon>Flavonifractor</taxon>
    </lineage>
</organism>
<feature type="coiled-coil region" evidence="1">
    <location>
        <begin position="126"/>
        <end position="153"/>
    </location>
</feature>
<evidence type="ECO:0000313" key="2">
    <source>
        <dbReference type="EMBL" id="KGF55974.1"/>
    </source>
</evidence>
<dbReference type="Proteomes" id="UP000029585">
    <property type="component" value="Unassembled WGS sequence"/>
</dbReference>
<dbReference type="PROSITE" id="PS51257">
    <property type="entry name" value="PROKAR_LIPOPROTEIN"/>
    <property type="match status" value="1"/>
</dbReference>
<dbReference type="eggNOG" id="ENOG5032S0Q">
    <property type="taxonomic scope" value="Bacteria"/>
</dbReference>
<dbReference type="Pfam" id="PF09548">
    <property type="entry name" value="Spore_III_AB"/>
    <property type="match status" value="1"/>
</dbReference>
<dbReference type="EMBL" id="ADLO01000052">
    <property type="protein sequence ID" value="KGF55974.1"/>
    <property type="molecule type" value="Genomic_DNA"/>
</dbReference>
<name>A0A096DEM0_FLAPL</name>